<evidence type="ECO:0000256" key="15">
    <source>
        <dbReference type="ARBA" id="ARBA00044770"/>
    </source>
</evidence>
<evidence type="ECO:0000256" key="17">
    <source>
        <dbReference type="ARBA" id="ARBA00049966"/>
    </source>
</evidence>
<feature type="transmembrane region" description="Helical" evidence="19">
    <location>
        <begin position="223"/>
        <end position="241"/>
    </location>
</feature>
<dbReference type="PROSITE" id="PS00428">
    <property type="entry name" value="FTSW_RODA_SPOVE"/>
    <property type="match status" value="1"/>
</dbReference>
<comment type="similarity">
    <text evidence="12">Belongs to the SEDS family. FtsW subfamily.</text>
</comment>
<keyword evidence="8 19" id="KW-1133">Transmembrane helix</keyword>
<feature type="transmembrane region" description="Helical" evidence="19">
    <location>
        <begin position="375"/>
        <end position="397"/>
    </location>
</feature>
<evidence type="ECO:0000256" key="1">
    <source>
        <dbReference type="ARBA" id="ARBA00004141"/>
    </source>
</evidence>
<protein>
    <recommendedName>
        <fullName evidence="13">Probable peptidoglycan glycosyltransferase FtsW</fullName>
        <ecNumber evidence="15">2.4.99.28</ecNumber>
    </recommendedName>
    <alternativeName>
        <fullName evidence="14">Cell division protein FtsW</fullName>
    </alternativeName>
    <alternativeName>
        <fullName evidence="11">Cell wall polymerase</fullName>
    </alternativeName>
    <alternativeName>
        <fullName evidence="10">Peptidoglycan polymerase</fullName>
    </alternativeName>
</protein>
<comment type="subcellular location">
    <subcellularLocation>
        <location evidence="1">Membrane</location>
        <topology evidence="1">Multi-pass membrane protein</topology>
    </subcellularLocation>
</comment>
<reference evidence="20 21" key="1">
    <citation type="journal article" date="2009" name="Stand. Genomic Sci.">
        <title>Complete genome sequence of Beutenbergia cavernae type strain (HKI 0122).</title>
        <authorList>
            <person name="Land M."/>
            <person name="Pukall R."/>
            <person name="Abt B."/>
            <person name="Goker M."/>
            <person name="Rohde M."/>
            <person name="Glavina Del Rio T."/>
            <person name="Tice H."/>
            <person name="Copeland A."/>
            <person name="Cheng J.F."/>
            <person name="Lucas S."/>
            <person name="Chen F."/>
            <person name="Nolan M."/>
            <person name="Bruce D."/>
            <person name="Goodwin L."/>
            <person name="Pitluck S."/>
            <person name="Ivanova N."/>
            <person name="Mavromatis K."/>
            <person name="Ovchinnikova G."/>
            <person name="Pati A."/>
            <person name="Chen A."/>
            <person name="Palaniappan K."/>
            <person name="Hauser L."/>
            <person name="Chang Y.J."/>
            <person name="Jefferies C.C."/>
            <person name="Saunders E."/>
            <person name="Brettin T."/>
            <person name="Detter J.C."/>
            <person name="Han C."/>
            <person name="Chain P."/>
            <person name="Bristow J."/>
            <person name="Eisen J.A."/>
            <person name="Markowitz V."/>
            <person name="Hugenholtz P."/>
            <person name="Kyrpides N.C."/>
            <person name="Klenk H.P."/>
            <person name="Lapidus A."/>
        </authorList>
    </citation>
    <scope>NUCLEOTIDE SEQUENCE [LARGE SCALE GENOMIC DNA]</scope>
    <source>
        <strain evidence="21">ATCC BAA-8 / DSM 12333 / NBRC 16432</strain>
    </source>
</reference>
<evidence type="ECO:0000256" key="12">
    <source>
        <dbReference type="ARBA" id="ARBA00038053"/>
    </source>
</evidence>
<evidence type="ECO:0000256" key="13">
    <source>
        <dbReference type="ARBA" id="ARBA00041185"/>
    </source>
</evidence>
<dbReference type="GO" id="GO:0051301">
    <property type="term" value="P:cell division"/>
    <property type="evidence" value="ECO:0007669"/>
    <property type="project" value="InterPro"/>
</dbReference>
<evidence type="ECO:0000256" key="7">
    <source>
        <dbReference type="ARBA" id="ARBA00022984"/>
    </source>
</evidence>
<gene>
    <name evidence="20" type="ordered locus">Bcav_2411</name>
</gene>
<evidence type="ECO:0000256" key="5">
    <source>
        <dbReference type="ARBA" id="ARBA00022692"/>
    </source>
</evidence>
<comment type="function">
    <text evidence="17">Peptidoglycan polymerase that is essential for cell division.</text>
</comment>
<dbReference type="PANTHER" id="PTHR30474">
    <property type="entry name" value="CELL CYCLE PROTEIN"/>
    <property type="match status" value="1"/>
</dbReference>
<dbReference type="eggNOG" id="COG0772">
    <property type="taxonomic scope" value="Bacteria"/>
</dbReference>
<dbReference type="EMBL" id="CP001618">
    <property type="protein sequence ID" value="ACQ80661.1"/>
    <property type="molecule type" value="Genomic_DNA"/>
</dbReference>
<dbReference type="PANTHER" id="PTHR30474:SF2">
    <property type="entry name" value="PEPTIDOGLYCAN GLYCOSYLTRANSFERASE FTSW-RELATED"/>
    <property type="match status" value="1"/>
</dbReference>
<keyword evidence="6" id="KW-0133">Cell shape</keyword>
<dbReference type="KEGG" id="bcv:Bcav_2411"/>
<dbReference type="GO" id="GO:0008360">
    <property type="term" value="P:regulation of cell shape"/>
    <property type="evidence" value="ECO:0007669"/>
    <property type="project" value="UniProtKB-KW"/>
</dbReference>
<keyword evidence="7" id="KW-0573">Peptidoglycan synthesis</keyword>
<keyword evidence="3" id="KW-0328">Glycosyltransferase</keyword>
<evidence type="ECO:0000256" key="8">
    <source>
        <dbReference type="ARBA" id="ARBA00022989"/>
    </source>
</evidence>
<name>C5BW60_BEUC1</name>
<evidence type="ECO:0000256" key="4">
    <source>
        <dbReference type="ARBA" id="ARBA00022679"/>
    </source>
</evidence>
<dbReference type="RefSeq" id="WP_015882901.1">
    <property type="nucleotide sequence ID" value="NC_012669.1"/>
</dbReference>
<dbReference type="GO" id="GO:0015648">
    <property type="term" value="F:lipid-linked peptidoglycan transporter activity"/>
    <property type="evidence" value="ECO:0007669"/>
    <property type="project" value="TreeGrafter"/>
</dbReference>
<dbReference type="EC" id="2.4.99.28" evidence="15"/>
<dbReference type="GO" id="GO:0008955">
    <property type="term" value="F:peptidoglycan glycosyltransferase activity"/>
    <property type="evidence" value="ECO:0007669"/>
    <property type="project" value="UniProtKB-EC"/>
</dbReference>
<evidence type="ECO:0000313" key="20">
    <source>
        <dbReference type="EMBL" id="ACQ80661.1"/>
    </source>
</evidence>
<dbReference type="AlphaFoldDB" id="C5BW60"/>
<dbReference type="GO" id="GO:0009252">
    <property type="term" value="P:peptidoglycan biosynthetic process"/>
    <property type="evidence" value="ECO:0007669"/>
    <property type="project" value="UniProtKB-KW"/>
</dbReference>
<feature type="transmembrane region" description="Helical" evidence="19">
    <location>
        <begin position="150"/>
        <end position="167"/>
    </location>
</feature>
<dbReference type="OrthoDB" id="9768187at2"/>
<feature type="transmembrane region" description="Helical" evidence="19">
    <location>
        <begin position="43"/>
        <end position="64"/>
    </location>
</feature>
<dbReference type="HOGENOM" id="CLU_029243_0_2_11"/>
<feature type="transmembrane region" description="Helical" evidence="19">
    <location>
        <begin position="309"/>
        <end position="332"/>
    </location>
</feature>
<keyword evidence="9 19" id="KW-0472">Membrane</keyword>
<evidence type="ECO:0000256" key="14">
    <source>
        <dbReference type="ARBA" id="ARBA00041418"/>
    </source>
</evidence>
<evidence type="ECO:0000256" key="19">
    <source>
        <dbReference type="SAM" id="Phobius"/>
    </source>
</evidence>
<evidence type="ECO:0000313" key="21">
    <source>
        <dbReference type="Proteomes" id="UP000007962"/>
    </source>
</evidence>
<dbReference type="STRING" id="471853.Bcav_2411"/>
<evidence type="ECO:0000256" key="9">
    <source>
        <dbReference type="ARBA" id="ARBA00023136"/>
    </source>
</evidence>
<dbReference type="GO" id="GO:0032153">
    <property type="term" value="C:cell division site"/>
    <property type="evidence" value="ECO:0007669"/>
    <property type="project" value="TreeGrafter"/>
</dbReference>
<dbReference type="Proteomes" id="UP000007962">
    <property type="component" value="Chromosome"/>
</dbReference>
<evidence type="ECO:0000256" key="16">
    <source>
        <dbReference type="ARBA" id="ARBA00049902"/>
    </source>
</evidence>
<comment type="pathway">
    <text evidence="2">Cell wall biogenesis; peptidoglycan biosynthesis.</text>
</comment>
<evidence type="ECO:0000256" key="3">
    <source>
        <dbReference type="ARBA" id="ARBA00022676"/>
    </source>
</evidence>
<keyword evidence="5 19" id="KW-0812">Transmembrane</keyword>
<feature type="region of interest" description="Disordered" evidence="18">
    <location>
        <begin position="1"/>
        <end position="27"/>
    </location>
</feature>
<evidence type="ECO:0000256" key="6">
    <source>
        <dbReference type="ARBA" id="ARBA00022960"/>
    </source>
</evidence>
<organism evidence="20 21">
    <name type="scientific">Beutenbergia cavernae (strain ATCC BAA-8 / DSM 12333 / CCUG 43141 / JCM 11478 / NBRC 16432 / NCIMB 13614 / HKI 0122)</name>
    <dbReference type="NCBI Taxonomy" id="471853"/>
    <lineage>
        <taxon>Bacteria</taxon>
        <taxon>Bacillati</taxon>
        <taxon>Actinomycetota</taxon>
        <taxon>Actinomycetes</taxon>
        <taxon>Micrococcales</taxon>
        <taxon>Beutenbergiaceae</taxon>
        <taxon>Beutenbergia</taxon>
    </lineage>
</organism>
<dbReference type="InterPro" id="IPR001182">
    <property type="entry name" value="FtsW/RodA"/>
</dbReference>
<evidence type="ECO:0000256" key="11">
    <source>
        <dbReference type="ARBA" id="ARBA00033270"/>
    </source>
</evidence>
<dbReference type="InterPro" id="IPR018365">
    <property type="entry name" value="Cell_cycle_FtsW-rel_CS"/>
</dbReference>
<accession>C5BW60</accession>
<dbReference type="GO" id="GO:0005886">
    <property type="term" value="C:plasma membrane"/>
    <property type="evidence" value="ECO:0007669"/>
    <property type="project" value="TreeGrafter"/>
</dbReference>
<keyword evidence="4" id="KW-0808">Transferase</keyword>
<proteinExistence type="inferred from homology"/>
<feature type="transmembrane region" description="Helical" evidence="19">
    <location>
        <begin position="174"/>
        <end position="193"/>
    </location>
</feature>
<feature type="transmembrane region" description="Helical" evidence="19">
    <location>
        <begin position="199"/>
        <end position="216"/>
    </location>
</feature>
<sequence length="436" mass="45093">MTTLTPRRAPAPRRSRTAPAAGPHRASSARTARLAGWDSPVTSYYLIGGVAAVLLCLGLVMVLSSSTIDSMARTGSPFTGFLTQLQYAVIGVPLALVAARLPVVFFRRTAWFAMMGAAAMQLLVFTPLAVGEGGNNAWVELAPNVTFQPSEFAKLGLALWLGAVLAAKRSLLARWGHVIFPALVVSGAVLALVLVTNDLGTALVLVALVGGALWVAGVPMRMFAAAGLAVAAVVAFLAATSPNRVARIMALFGSTPLDPQGLGYQSRLAQQALGTGGIGGVGLGASREKWWGLPAAHNDFILAVIGEELGLLGTLLVLALFALLAVGVTRIIRRHPDPFVKITTGAIGAWILAQALVNIGVVIGVLPVIGIPLPLVSAGGSSLIVTLVALGILLAFARSEPGARVALEARRGTVRRGFAVLTSGMRHTGRATRASR</sequence>
<feature type="transmembrane region" description="Helical" evidence="19">
    <location>
        <begin position="110"/>
        <end position="130"/>
    </location>
</feature>
<dbReference type="Pfam" id="PF01098">
    <property type="entry name" value="FTSW_RODA_SPOVE"/>
    <property type="match status" value="1"/>
</dbReference>
<keyword evidence="21" id="KW-1185">Reference proteome</keyword>
<evidence type="ECO:0000256" key="18">
    <source>
        <dbReference type="SAM" id="MobiDB-lite"/>
    </source>
</evidence>
<evidence type="ECO:0000256" key="2">
    <source>
        <dbReference type="ARBA" id="ARBA00004752"/>
    </source>
</evidence>
<comment type="catalytic activity">
    <reaction evidence="16">
        <text>[GlcNAc-(1-&gt;4)-Mur2Ac(oyl-L-Ala-gamma-D-Glu-L-Lys-D-Ala-D-Ala)](n)-di-trans,octa-cis-undecaprenyl diphosphate + beta-D-GlcNAc-(1-&gt;4)-Mur2Ac(oyl-L-Ala-gamma-D-Glu-L-Lys-D-Ala-D-Ala)-di-trans,octa-cis-undecaprenyl diphosphate = [GlcNAc-(1-&gt;4)-Mur2Ac(oyl-L-Ala-gamma-D-Glu-L-Lys-D-Ala-D-Ala)](n+1)-di-trans,octa-cis-undecaprenyl diphosphate + di-trans,octa-cis-undecaprenyl diphosphate + H(+)</text>
        <dbReference type="Rhea" id="RHEA:23708"/>
        <dbReference type="Rhea" id="RHEA-COMP:9602"/>
        <dbReference type="Rhea" id="RHEA-COMP:9603"/>
        <dbReference type="ChEBI" id="CHEBI:15378"/>
        <dbReference type="ChEBI" id="CHEBI:58405"/>
        <dbReference type="ChEBI" id="CHEBI:60033"/>
        <dbReference type="ChEBI" id="CHEBI:78435"/>
        <dbReference type="EC" id="2.4.99.28"/>
    </reaction>
</comment>
<evidence type="ECO:0000256" key="10">
    <source>
        <dbReference type="ARBA" id="ARBA00032370"/>
    </source>
</evidence>
<feature type="transmembrane region" description="Helical" evidence="19">
    <location>
        <begin position="84"/>
        <end position="103"/>
    </location>
</feature>
<feature type="transmembrane region" description="Helical" evidence="19">
    <location>
        <begin position="344"/>
        <end position="369"/>
    </location>
</feature>